<dbReference type="NCBIfam" id="TIGR02867">
    <property type="entry name" value="spore_II_P"/>
    <property type="match status" value="1"/>
</dbReference>
<dbReference type="Proteomes" id="UP000263273">
    <property type="component" value="Unassembled WGS sequence"/>
</dbReference>
<organism evidence="1 2">
    <name type="scientific">Syntrophomonas wolfei</name>
    <dbReference type="NCBI Taxonomy" id="863"/>
    <lineage>
        <taxon>Bacteria</taxon>
        <taxon>Bacillati</taxon>
        <taxon>Bacillota</taxon>
        <taxon>Clostridia</taxon>
        <taxon>Eubacteriales</taxon>
        <taxon>Syntrophomonadaceae</taxon>
        <taxon>Syntrophomonas</taxon>
    </lineage>
</organism>
<evidence type="ECO:0008006" key="3">
    <source>
        <dbReference type="Google" id="ProtNLM"/>
    </source>
</evidence>
<reference evidence="1 2" key="1">
    <citation type="journal article" date="2018" name="Nat. Biotechnol.">
        <title>A standardized bacterial taxonomy based on genome phylogeny substantially revises the tree of life.</title>
        <authorList>
            <person name="Parks D.H."/>
            <person name="Chuvochina M."/>
            <person name="Waite D.W."/>
            <person name="Rinke C."/>
            <person name="Skarshewski A."/>
            <person name="Chaumeil P.A."/>
            <person name="Hugenholtz P."/>
        </authorList>
    </citation>
    <scope>NUCLEOTIDE SEQUENCE [LARGE SCALE GENOMIC DNA]</scope>
    <source>
        <strain evidence="1">UBA10948</strain>
    </source>
</reference>
<dbReference type="EMBL" id="DNZF01000125">
    <property type="protein sequence ID" value="HBK53409.1"/>
    <property type="molecule type" value="Genomic_DNA"/>
</dbReference>
<evidence type="ECO:0000313" key="2">
    <source>
        <dbReference type="Proteomes" id="UP000263273"/>
    </source>
</evidence>
<sequence>MHKNYFGTFIKSIFLMQLFLLVLITGVSAEISSPYLGKMPAFNIQNILLPFKKIELDKKQAASLFREVNVVFAGEKTSFPMTKHYFKEKMPEDLMISSIQALAYGRSEEDLRENEGENEVQLPKVEPEPLEENRDIDYSSFFKDCKVVFYCTHSAESYIPDSGRARCDGQRGLVNEVARSISESLSKRGLPAEFEDRVHDFPDYNKSYTNSRETVQKILQSNNKLLALFDIHRDSIPGLEKAETVEIDGKKSARILIIVGTDERKSHPEWRKNLEFAQEIYRQGEKKYPGLIKGIRTKAGTYNQEFFPRALLLEFGGDLNSLAEAHYAGMLFSDILIEVLKEDL</sequence>
<dbReference type="AlphaFoldDB" id="A0A354YW34"/>
<proteinExistence type="predicted"/>
<protein>
    <recommendedName>
        <fullName evidence="3">Stage II sporulation protein P</fullName>
    </recommendedName>
</protein>
<comment type="caution">
    <text evidence="1">The sequence shown here is derived from an EMBL/GenBank/DDBJ whole genome shotgun (WGS) entry which is preliminary data.</text>
</comment>
<dbReference type="InterPro" id="IPR010897">
    <property type="entry name" value="Spore_II_P"/>
</dbReference>
<name>A0A354YW34_9FIRM</name>
<dbReference type="Pfam" id="PF07454">
    <property type="entry name" value="SpoIIP"/>
    <property type="match status" value="1"/>
</dbReference>
<evidence type="ECO:0000313" key="1">
    <source>
        <dbReference type="EMBL" id="HBK53409.1"/>
    </source>
</evidence>
<accession>A0A354YW34</accession>
<gene>
    <name evidence="1" type="ORF">DDZ44_05700</name>
</gene>
<dbReference type="STRING" id="378794.GCA_001570625_01954"/>